<proteinExistence type="predicted"/>
<dbReference type="EMBL" id="VTPC01044662">
    <property type="protein sequence ID" value="KAF2890875.1"/>
    <property type="molecule type" value="Genomic_DNA"/>
</dbReference>
<dbReference type="Proteomes" id="UP000801492">
    <property type="component" value="Unassembled WGS sequence"/>
</dbReference>
<dbReference type="AlphaFoldDB" id="A0A8K0CWU2"/>
<organism evidence="1 2">
    <name type="scientific">Ignelater luminosus</name>
    <name type="common">Cucubano</name>
    <name type="synonym">Pyrophorus luminosus</name>
    <dbReference type="NCBI Taxonomy" id="2038154"/>
    <lineage>
        <taxon>Eukaryota</taxon>
        <taxon>Metazoa</taxon>
        <taxon>Ecdysozoa</taxon>
        <taxon>Arthropoda</taxon>
        <taxon>Hexapoda</taxon>
        <taxon>Insecta</taxon>
        <taxon>Pterygota</taxon>
        <taxon>Neoptera</taxon>
        <taxon>Endopterygota</taxon>
        <taxon>Coleoptera</taxon>
        <taxon>Polyphaga</taxon>
        <taxon>Elateriformia</taxon>
        <taxon>Elateroidea</taxon>
        <taxon>Elateridae</taxon>
        <taxon>Agrypninae</taxon>
        <taxon>Pyrophorini</taxon>
        <taxon>Ignelater</taxon>
    </lineage>
</organism>
<protein>
    <submittedName>
        <fullName evidence="1">Uncharacterized protein</fullName>
    </submittedName>
</protein>
<evidence type="ECO:0000313" key="1">
    <source>
        <dbReference type="EMBL" id="KAF2890875.1"/>
    </source>
</evidence>
<sequence>MQLWHERLVYQNKRHVKCVISRYGVHLTGDKSCDGCALVKAHRGLFRNRPDPSKEPGAVTSSDICRPMETNFFGRHRYFALFKGDYKEVKFQVLRFNNSSKLLSRETMKVVRENGIEV</sequence>
<evidence type="ECO:0000313" key="2">
    <source>
        <dbReference type="Proteomes" id="UP000801492"/>
    </source>
</evidence>
<reference evidence="1" key="1">
    <citation type="submission" date="2019-08" db="EMBL/GenBank/DDBJ databases">
        <title>The genome of the North American firefly Photinus pyralis.</title>
        <authorList>
            <consortium name="Photinus pyralis genome working group"/>
            <person name="Fallon T.R."/>
            <person name="Sander Lower S.E."/>
            <person name="Weng J.-K."/>
        </authorList>
    </citation>
    <scope>NUCLEOTIDE SEQUENCE</scope>
    <source>
        <strain evidence="1">TRF0915ILg1</strain>
        <tissue evidence="1">Whole body</tissue>
    </source>
</reference>
<comment type="caution">
    <text evidence="1">The sequence shown here is derived from an EMBL/GenBank/DDBJ whole genome shotgun (WGS) entry which is preliminary data.</text>
</comment>
<gene>
    <name evidence="1" type="ORF">ILUMI_15298</name>
</gene>
<accession>A0A8K0CWU2</accession>
<keyword evidence="2" id="KW-1185">Reference proteome</keyword>
<dbReference type="OrthoDB" id="430476at2759"/>
<name>A0A8K0CWU2_IGNLU</name>